<sequence>MECEIRMDELSPGLREIADIIGLKNLLKLVNERGGESIYIPSKKTVFRMHRDQKIRQEFSGSNHGELARKFGATTVWIRKIVQRS</sequence>
<dbReference type="PANTHER" id="PTHR37812">
    <property type="entry name" value="MU-LIKE PROPHAGE FLUMU PROTEIN C"/>
    <property type="match status" value="1"/>
</dbReference>
<feature type="domain" description="Mor transcription activator" evidence="1">
    <location>
        <begin position="15"/>
        <end position="84"/>
    </location>
</feature>
<dbReference type="Pfam" id="PF08765">
    <property type="entry name" value="Mor"/>
    <property type="match status" value="1"/>
</dbReference>
<dbReference type="InterPro" id="IPR009057">
    <property type="entry name" value="Homeodomain-like_sf"/>
</dbReference>
<organism evidence="2 3">
    <name type="scientific">Desulfosarcina widdelii</name>
    <dbReference type="NCBI Taxonomy" id="947919"/>
    <lineage>
        <taxon>Bacteria</taxon>
        <taxon>Pseudomonadati</taxon>
        <taxon>Thermodesulfobacteriota</taxon>
        <taxon>Desulfobacteria</taxon>
        <taxon>Desulfobacterales</taxon>
        <taxon>Desulfosarcinaceae</taxon>
        <taxon>Desulfosarcina</taxon>
    </lineage>
</organism>
<reference evidence="2 3" key="1">
    <citation type="submission" date="2019-11" db="EMBL/GenBank/DDBJ databases">
        <title>Comparative genomics of hydrocarbon-degrading Desulfosarcina strains.</title>
        <authorList>
            <person name="Watanabe M."/>
            <person name="Kojima H."/>
            <person name="Fukui M."/>
        </authorList>
    </citation>
    <scope>NUCLEOTIDE SEQUENCE [LARGE SCALE GENOMIC DNA]</scope>
    <source>
        <strain evidence="2 3">PP31</strain>
    </source>
</reference>
<gene>
    <name evidence="2" type="ORF">DSCW_26070</name>
</gene>
<evidence type="ECO:0000313" key="2">
    <source>
        <dbReference type="EMBL" id="BBO75190.1"/>
    </source>
</evidence>
<dbReference type="InterPro" id="IPR014875">
    <property type="entry name" value="Mor_transcription_activator"/>
</dbReference>
<name>A0A5K7Z3E8_9BACT</name>
<dbReference type="InterPro" id="IPR052411">
    <property type="entry name" value="c-mor_Regulatory_Protein"/>
</dbReference>
<dbReference type="RefSeq" id="WP_155304134.1">
    <property type="nucleotide sequence ID" value="NZ_AP021875.1"/>
</dbReference>
<accession>A0A5K7Z3E8</accession>
<dbReference type="OrthoDB" id="5465334at2"/>
<dbReference type="Gene3D" id="1.10.10.60">
    <property type="entry name" value="Homeodomain-like"/>
    <property type="match status" value="1"/>
</dbReference>
<proteinExistence type="predicted"/>
<dbReference type="EMBL" id="AP021875">
    <property type="protein sequence ID" value="BBO75190.1"/>
    <property type="molecule type" value="Genomic_DNA"/>
</dbReference>
<dbReference type="KEGG" id="dwd:DSCW_26070"/>
<protein>
    <recommendedName>
        <fullName evidence="1">Mor transcription activator domain-containing protein</fullName>
    </recommendedName>
</protein>
<evidence type="ECO:0000313" key="3">
    <source>
        <dbReference type="Proteomes" id="UP000427769"/>
    </source>
</evidence>
<evidence type="ECO:0000259" key="1">
    <source>
        <dbReference type="Pfam" id="PF08765"/>
    </source>
</evidence>
<dbReference type="PANTHER" id="PTHR37812:SF1">
    <property type="entry name" value="MU-LIKE PROPHAGE FLUMU PROTEIN C"/>
    <property type="match status" value="1"/>
</dbReference>
<dbReference type="AlphaFoldDB" id="A0A5K7Z3E8"/>
<dbReference type="SUPFAM" id="SSF46689">
    <property type="entry name" value="Homeodomain-like"/>
    <property type="match status" value="1"/>
</dbReference>
<keyword evidence="3" id="KW-1185">Reference proteome</keyword>
<dbReference type="Proteomes" id="UP000427769">
    <property type="component" value="Chromosome"/>
</dbReference>